<dbReference type="InterPro" id="IPR012341">
    <property type="entry name" value="6hp_glycosidase-like_sf"/>
</dbReference>
<evidence type="ECO:0000256" key="1">
    <source>
        <dbReference type="SAM" id="MobiDB-lite"/>
    </source>
</evidence>
<dbReference type="SUPFAM" id="SSF48208">
    <property type="entry name" value="Six-hairpin glycosidases"/>
    <property type="match status" value="1"/>
</dbReference>
<dbReference type="Proteomes" id="UP001228113">
    <property type="component" value="Chromosome"/>
</dbReference>
<dbReference type="Gene3D" id="2.60.120.260">
    <property type="entry name" value="Galactose-binding domain-like"/>
    <property type="match status" value="2"/>
</dbReference>
<dbReference type="SUPFAM" id="SSF49785">
    <property type="entry name" value="Galactose-binding domain-like"/>
    <property type="match status" value="2"/>
</dbReference>
<dbReference type="AlphaFoldDB" id="A0AA48H230"/>
<gene>
    <name evidence="3" type="ORF">METESE_10090</name>
</gene>
<dbReference type="InterPro" id="IPR000421">
    <property type="entry name" value="FA58C"/>
</dbReference>
<dbReference type="Pfam" id="PF00754">
    <property type="entry name" value="F5_F8_type_C"/>
    <property type="match status" value="1"/>
</dbReference>
<feature type="domain" description="F5/8 type C" evidence="2">
    <location>
        <begin position="169"/>
        <end position="285"/>
    </location>
</feature>
<dbReference type="EMBL" id="AP027081">
    <property type="protein sequence ID" value="BDU76051.1"/>
    <property type="molecule type" value="Genomic_DNA"/>
</dbReference>
<proteinExistence type="predicted"/>
<dbReference type="InterPro" id="IPR008979">
    <property type="entry name" value="Galactose-bd-like_sf"/>
</dbReference>
<reference evidence="3" key="1">
    <citation type="journal article" date="2023" name="Int. J. Syst. Evol. Microbiol.">
        <title>Mesoterricola silvestris gen. nov., sp. nov., Mesoterricola sediminis sp. nov., Geothrix oryzae sp. nov., Geothrix edaphica sp. nov., Geothrix rubra sp. nov., and Geothrix limicola sp. nov., six novel members of Acidobacteriota isolated from soils.</title>
        <authorList>
            <person name="Itoh H."/>
            <person name="Sugisawa Y."/>
            <person name="Mise K."/>
            <person name="Xu Z."/>
            <person name="Kuniyasu M."/>
            <person name="Ushijima N."/>
            <person name="Kawano K."/>
            <person name="Kobayashi E."/>
            <person name="Shiratori Y."/>
            <person name="Masuda Y."/>
            <person name="Senoo K."/>
        </authorList>
    </citation>
    <scope>NUCLEOTIDE SEQUENCE</scope>
    <source>
        <strain evidence="3">W786</strain>
    </source>
</reference>
<evidence type="ECO:0000313" key="3">
    <source>
        <dbReference type="EMBL" id="BDU76051.1"/>
    </source>
</evidence>
<protein>
    <recommendedName>
        <fullName evidence="2">F5/8 type C domain-containing protein</fullName>
    </recommendedName>
</protein>
<dbReference type="KEGG" id="msea:METESE_10090"/>
<organism evidence="3 4">
    <name type="scientific">Mesoterricola sediminis</name>
    <dbReference type="NCBI Taxonomy" id="2927980"/>
    <lineage>
        <taxon>Bacteria</taxon>
        <taxon>Pseudomonadati</taxon>
        <taxon>Acidobacteriota</taxon>
        <taxon>Holophagae</taxon>
        <taxon>Holophagales</taxon>
        <taxon>Holophagaceae</taxon>
        <taxon>Mesoterricola</taxon>
    </lineage>
</organism>
<name>A0AA48H230_9BACT</name>
<dbReference type="GO" id="GO:0005975">
    <property type="term" value="P:carbohydrate metabolic process"/>
    <property type="evidence" value="ECO:0007669"/>
    <property type="project" value="InterPro"/>
</dbReference>
<evidence type="ECO:0000259" key="2">
    <source>
        <dbReference type="PROSITE" id="PS50022"/>
    </source>
</evidence>
<keyword evidence="4" id="KW-1185">Reference proteome</keyword>
<accession>A0AA48H230</accession>
<dbReference type="Gene3D" id="1.50.10.10">
    <property type="match status" value="1"/>
</dbReference>
<evidence type="ECO:0000313" key="4">
    <source>
        <dbReference type="Proteomes" id="UP001228113"/>
    </source>
</evidence>
<feature type="region of interest" description="Disordered" evidence="1">
    <location>
        <begin position="191"/>
        <end position="213"/>
    </location>
</feature>
<dbReference type="RefSeq" id="WP_316411207.1">
    <property type="nucleotide sequence ID" value="NZ_AP027081.1"/>
</dbReference>
<dbReference type="InterPro" id="IPR008928">
    <property type="entry name" value="6-hairpin_glycosidase_sf"/>
</dbReference>
<dbReference type="PROSITE" id="PS50022">
    <property type="entry name" value="FA58C_3"/>
    <property type="match status" value="1"/>
</dbReference>
<sequence length="1032" mass="110885">MAPFPRTPSRLALGLACAALLGEAPPRVLDAFPDIRAWTAAPSDGVSLRLGHARGPGGQGALRLDFDFNGRAGYAAARRTLPVKLPANYELSFWIRGEGLPNALEFKLVDPSGDNVWWVRKPDFTLPGGWTRIVLKKRHVSFAWGPGGADPSVIGALEWCVTAGQGGKGFAEFSGLTLRELPPEHPYAGTPVASASASQPGFGPSGPPAKAWRAPREGGWFQQAFGESRVFGGVRVDWDGEAPLDFDLQASDDGRRWTTLKEVRGAGGAASLLQTPETEARFLRVVCRRTRGGGPWGVRALTAQPLAFGASANALFEAAAKAAPRGDYPRGFLGEQGYWTLVGVDGGVDSALLSEDGAVEPGRARPALEPFLWDGTRLLGWAQADSTQTLEGEGLPIPTVTRRMGDLVLRVTAYGAGRPGAPVVRCRYRVSREGGRPWKGALFLALRPFQVNPPAQFLGTSGGVAPVRRLTFDARGVQLDGRRYLTTLTPPSGAGAKPFAAGPLLEDLGRGRLPAAASVEDPDGWASGALRYDLDLGPGETRDLYVDLPLAGDPGPLPAFEDGLRAEAEAWAERLGRVGLDLPEPGASATLRTCLAHILISRQGPALRPGTRAYARSWIRDGAMMGAALLRLGHAQAAKDYLAWYAPNLFEDGKVPCVVDGRGSDPVPENDSHGEFIHLLAEIGRFTGDRTFVAAWWPQARAAAAWMARHREPSDGHQGEPWRGLMPRSISHEGYSAKPMHSFWDDFWALRGLKDAAWIAGFLGEQAEAARWAGEAADFRASVLRALDGSRARHGIPYLPGCVELGDFDATSTTIALLPGGEQAHLPAEALLATFERFHAEVSGRRRGEGDGRYTPYELRAIGAYAFLGWGDRAAELLEGYLADRRPLAWNQWPEVIVRNPRESTFLGDLPHAWVGSDYLRSLLALLVVDRESDGAWVLGGGLPASWVSRPGGVGIRNLRMPGGALTYQVRAEGGRVVWELGGGVEPPQGGLVLRWPLPGGFRRATVDGQPVEVAGKEMIIRRLPARVVMEP</sequence>